<dbReference type="InterPro" id="IPR036514">
    <property type="entry name" value="SGNH_hydro_sf"/>
</dbReference>
<evidence type="ECO:0000313" key="2">
    <source>
        <dbReference type="EMBL" id="QEE31425.1"/>
    </source>
</evidence>
<gene>
    <name evidence="2" type="ORF">FTW19_17845</name>
</gene>
<organism evidence="2 3">
    <name type="scientific">Terriglobus albidus</name>
    <dbReference type="NCBI Taxonomy" id="1592106"/>
    <lineage>
        <taxon>Bacteria</taxon>
        <taxon>Pseudomonadati</taxon>
        <taxon>Acidobacteriota</taxon>
        <taxon>Terriglobia</taxon>
        <taxon>Terriglobales</taxon>
        <taxon>Acidobacteriaceae</taxon>
        <taxon>Terriglobus</taxon>
    </lineage>
</organism>
<evidence type="ECO:0000259" key="1">
    <source>
        <dbReference type="Pfam" id="PF13472"/>
    </source>
</evidence>
<dbReference type="Proteomes" id="UP000321820">
    <property type="component" value="Chromosome"/>
</dbReference>
<reference evidence="2 3" key="1">
    <citation type="submission" date="2019-08" db="EMBL/GenBank/DDBJ databases">
        <title>Complete genome sequence of Terriglobus albidus strain ORNL.</title>
        <authorList>
            <person name="Podar M."/>
        </authorList>
    </citation>
    <scope>NUCLEOTIDE SEQUENCE [LARGE SCALE GENOMIC DNA]</scope>
    <source>
        <strain evidence="2 3">ORNL</strain>
    </source>
</reference>
<evidence type="ECO:0000313" key="3">
    <source>
        <dbReference type="Proteomes" id="UP000321820"/>
    </source>
</evidence>
<name>A0A5B9EK08_9BACT</name>
<dbReference type="PANTHER" id="PTHR30383:SF24">
    <property type="entry name" value="THIOESTERASE 1_PROTEASE 1_LYSOPHOSPHOLIPASE L1"/>
    <property type="match status" value="1"/>
</dbReference>
<proteinExistence type="predicted"/>
<dbReference type="InterPro" id="IPR051532">
    <property type="entry name" value="Ester_Hydrolysis_Enzymes"/>
</dbReference>
<dbReference type="GO" id="GO:0004622">
    <property type="term" value="F:phosphatidylcholine lysophospholipase activity"/>
    <property type="evidence" value="ECO:0007669"/>
    <property type="project" value="TreeGrafter"/>
</dbReference>
<sequence length="198" mass="21351">MAQNPSPAATSTIKDERPVILCFGDSITAGYNLDAGQSYPDYLQKALDEKGYKYHVVNQGISGDTTKDGLARAEDAVALHPAVILVELGGNDGLRGIPIASTRANFDGILAKLTATGAKVVLLGITLPPQYGKVYINQFNETYALMATKYNLTLFPFLYKDVYGVQGAIQRDGIHPTDLGSQLIVKNVLPLVEPNLKR</sequence>
<feature type="domain" description="SGNH hydrolase-type esterase" evidence="1">
    <location>
        <begin position="22"/>
        <end position="183"/>
    </location>
</feature>
<dbReference type="Pfam" id="PF13472">
    <property type="entry name" value="Lipase_GDSL_2"/>
    <property type="match status" value="1"/>
</dbReference>
<dbReference type="SUPFAM" id="SSF52266">
    <property type="entry name" value="SGNH hydrolase"/>
    <property type="match status" value="1"/>
</dbReference>
<dbReference type="PANTHER" id="PTHR30383">
    <property type="entry name" value="THIOESTERASE 1/PROTEASE 1/LYSOPHOSPHOLIPASE L1"/>
    <property type="match status" value="1"/>
</dbReference>
<dbReference type="InterPro" id="IPR013830">
    <property type="entry name" value="SGNH_hydro"/>
</dbReference>
<dbReference type="EMBL" id="CP042806">
    <property type="protein sequence ID" value="QEE31425.1"/>
    <property type="molecule type" value="Genomic_DNA"/>
</dbReference>
<dbReference type="KEGG" id="talb:FTW19_17845"/>
<dbReference type="OrthoDB" id="9777593at2"/>
<dbReference type="Gene3D" id="3.40.50.1110">
    <property type="entry name" value="SGNH hydrolase"/>
    <property type="match status" value="1"/>
</dbReference>
<accession>A0A5B9EK08</accession>
<keyword evidence="3" id="KW-1185">Reference proteome</keyword>
<dbReference type="AlphaFoldDB" id="A0A5B9EK08"/>
<protein>
    <submittedName>
        <fullName evidence="2">Arylesterase</fullName>
    </submittedName>
</protein>
<dbReference type="CDD" id="cd01822">
    <property type="entry name" value="Lysophospholipase_L1_like"/>
    <property type="match status" value="1"/>
</dbReference>